<organism evidence="2">
    <name type="scientific">Cryptomonas curvata</name>
    <dbReference type="NCBI Taxonomy" id="233186"/>
    <lineage>
        <taxon>Eukaryota</taxon>
        <taxon>Cryptophyceae</taxon>
        <taxon>Cryptomonadales</taxon>
        <taxon>Cryptomonadaceae</taxon>
        <taxon>Cryptomonas</taxon>
    </lineage>
</organism>
<feature type="compositionally biased region" description="Basic and acidic residues" evidence="1">
    <location>
        <begin position="74"/>
        <end position="102"/>
    </location>
</feature>
<dbReference type="EMBL" id="HBEZ01045936">
    <property type="protein sequence ID" value="CAD8647979.1"/>
    <property type="molecule type" value="Transcribed_RNA"/>
</dbReference>
<dbReference type="AlphaFoldDB" id="A0A7S0QM84"/>
<evidence type="ECO:0000256" key="1">
    <source>
        <dbReference type="SAM" id="MobiDB-lite"/>
    </source>
</evidence>
<accession>A0A7S0QM84</accession>
<sequence>MIAVRPILSPSPLANCCYDTFSVASKSESKINPAKRQYCCDYAERVDPAKKRKVKFSEFSSCQVSSAVETPEESQVHEFEDADQQHSIHSLQDDKTKPELGFKEPSAAETSPKTVDAPLQLPFSAPAKMPPTPEPAQTTTNCKPPPEPSTDTIPTKLTDGPSLVTLTTHNLITRLLKQGKISKREVLDTLQTSPPPCPAAAIGGAENNLPDPPGSTATQPTAASAAVRCLLDPALCTQVHQRLQLLCDRIASSGRAPLLPSTSVMAPPFLPALRFLVSATADVLRSIELSRLEEE</sequence>
<feature type="region of interest" description="Disordered" evidence="1">
    <location>
        <begin position="67"/>
        <end position="161"/>
    </location>
</feature>
<protein>
    <submittedName>
        <fullName evidence="2">Uncharacterized protein</fullName>
    </submittedName>
</protein>
<gene>
    <name evidence="2" type="ORF">CCUR1050_LOCUS25309</name>
</gene>
<proteinExistence type="predicted"/>
<reference evidence="2" key="1">
    <citation type="submission" date="2021-01" db="EMBL/GenBank/DDBJ databases">
        <authorList>
            <person name="Corre E."/>
            <person name="Pelletier E."/>
            <person name="Niang G."/>
            <person name="Scheremetjew M."/>
            <person name="Finn R."/>
            <person name="Kale V."/>
            <person name="Holt S."/>
            <person name="Cochrane G."/>
            <person name="Meng A."/>
            <person name="Brown T."/>
            <person name="Cohen L."/>
        </authorList>
    </citation>
    <scope>NUCLEOTIDE SEQUENCE</scope>
    <source>
        <strain evidence="2">CCAP979/52</strain>
    </source>
</reference>
<name>A0A7S0QM84_9CRYP</name>
<evidence type="ECO:0000313" key="2">
    <source>
        <dbReference type="EMBL" id="CAD8647979.1"/>
    </source>
</evidence>